<evidence type="ECO:0000313" key="5">
    <source>
        <dbReference type="Proteomes" id="UP001163726"/>
    </source>
</evidence>
<dbReference type="InterPro" id="IPR007335">
    <property type="entry name" value="DUF413"/>
</dbReference>
<reference evidence="4" key="1">
    <citation type="submission" date="2022-10" db="EMBL/GenBank/DDBJ databases">
        <title>Catenovulum adriacola sp. nov. isolated in the Harbour of Susak.</title>
        <authorList>
            <person name="Schoch T."/>
            <person name="Reich S.J."/>
            <person name="Stoeferle S."/>
            <person name="Flaiz M."/>
            <person name="Kazda M."/>
            <person name="Riedel C.U."/>
            <person name="Duerre P."/>
        </authorList>
    </citation>
    <scope>NUCLEOTIDE SEQUENCE</scope>
    <source>
        <strain evidence="4">TS8</strain>
    </source>
</reference>
<sequence>MAKTKQQLLSRIYDDPKNYPYGFRRSGDFSITESDALSRYGCLLNALYKGEIDPSDEQDHRFLSIMRGDTQATKTEELAWLKYQSRLNRPKLGSLYGNKKQLIDIDDSDDDEDSVALSDDIDDKLTVDSEE</sequence>
<feature type="compositionally biased region" description="Acidic residues" evidence="3">
    <location>
        <begin position="104"/>
        <end position="122"/>
    </location>
</feature>
<organism evidence="4 5">
    <name type="scientific">Catenovulum adriaticum</name>
    <dbReference type="NCBI Taxonomy" id="2984846"/>
    <lineage>
        <taxon>Bacteria</taxon>
        <taxon>Pseudomonadati</taxon>
        <taxon>Pseudomonadota</taxon>
        <taxon>Gammaproteobacteria</taxon>
        <taxon>Alteromonadales</taxon>
        <taxon>Alteromonadaceae</taxon>
        <taxon>Catenovulum</taxon>
    </lineage>
</organism>
<comment type="similarity">
    <text evidence="1">Belongs to the MaoP family.</text>
</comment>
<evidence type="ECO:0000256" key="3">
    <source>
        <dbReference type="SAM" id="MobiDB-lite"/>
    </source>
</evidence>
<protein>
    <recommendedName>
        <fullName evidence="2">Macrodomain Ori protein</fullName>
    </recommendedName>
</protein>
<evidence type="ECO:0000256" key="2">
    <source>
        <dbReference type="ARBA" id="ARBA00093628"/>
    </source>
</evidence>
<name>A0ABY7AL29_9ALTE</name>
<feature type="region of interest" description="Disordered" evidence="3">
    <location>
        <begin position="103"/>
        <end position="131"/>
    </location>
</feature>
<keyword evidence="5" id="KW-1185">Reference proteome</keyword>
<gene>
    <name evidence="4" type="ORF">OLW01_12410</name>
</gene>
<dbReference type="EMBL" id="CP109965">
    <property type="protein sequence ID" value="WAJ69938.1"/>
    <property type="molecule type" value="Genomic_DNA"/>
</dbReference>
<dbReference type="Pfam" id="PF04219">
    <property type="entry name" value="DUF413"/>
    <property type="match status" value="1"/>
</dbReference>
<evidence type="ECO:0000313" key="4">
    <source>
        <dbReference type="EMBL" id="WAJ69938.1"/>
    </source>
</evidence>
<accession>A0ABY7AL29</accession>
<dbReference type="RefSeq" id="WP_268074237.1">
    <property type="nucleotide sequence ID" value="NZ_CP109965.1"/>
</dbReference>
<proteinExistence type="inferred from homology"/>
<dbReference type="Proteomes" id="UP001163726">
    <property type="component" value="Chromosome"/>
</dbReference>
<evidence type="ECO:0000256" key="1">
    <source>
        <dbReference type="ARBA" id="ARBA00093464"/>
    </source>
</evidence>